<gene>
    <name evidence="23" type="ORF">CCAP1982_LOCUS11485</name>
</gene>
<proteinExistence type="predicted"/>
<feature type="transmembrane region" description="Helical" evidence="21">
    <location>
        <begin position="898"/>
        <end position="918"/>
    </location>
</feature>
<feature type="transmembrane region" description="Helical" evidence="21">
    <location>
        <begin position="939"/>
        <end position="963"/>
    </location>
</feature>
<dbReference type="AlphaFoldDB" id="A0A811UV08"/>
<dbReference type="PANTHER" id="PTHR13145">
    <property type="entry name" value="SSM4 PROTEIN"/>
    <property type="match status" value="1"/>
</dbReference>
<feature type="transmembrane region" description="Helical" evidence="21">
    <location>
        <begin position="494"/>
        <end position="514"/>
    </location>
</feature>
<dbReference type="Gene3D" id="3.30.40.10">
    <property type="entry name" value="Zinc/RING finger domain, C3HC4 (zinc finger)"/>
    <property type="match status" value="1"/>
</dbReference>
<keyword evidence="15 21" id="KW-0472">Membrane</keyword>
<evidence type="ECO:0000256" key="20">
    <source>
        <dbReference type="SAM" id="MobiDB-lite"/>
    </source>
</evidence>
<evidence type="ECO:0000256" key="18">
    <source>
        <dbReference type="ARBA" id="ARBA00082010"/>
    </source>
</evidence>
<feature type="transmembrane region" description="Helical" evidence="21">
    <location>
        <begin position="617"/>
        <end position="636"/>
    </location>
</feature>
<evidence type="ECO:0000259" key="22">
    <source>
        <dbReference type="PROSITE" id="PS51292"/>
    </source>
</evidence>
<feature type="domain" description="RING-CH-type" evidence="22">
    <location>
        <begin position="1"/>
        <end position="62"/>
    </location>
</feature>
<dbReference type="CDD" id="cd16702">
    <property type="entry name" value="RING_CH-C4HC3_MARCH6"/>
    <property type="match status" value="1"/>
</dbReference>
<comment type="subcellular location">
    <subcellularLocation>
        <location evidence="2">Endoplasmic reticulum membrane</location>
        <topology evidence="2">Multi-pass membrane protein</topology>
    </subcellularLocation>
</comment>
<dbReference type="Pfam" id="PF12906">
    <property type="entry name" value="RINGv"/>
    <property type="match status" value="1"/>
</dbReference>
<evidence type="ECO:0000256" key="19">
    <source>
        <dbReference type="ARBA" id="ARBA00083917"/>
    </source>
</evidence>
<dbReference type="InterPro" id="IPR013083">
    <property type="entry name" value="Znf_RING/FYVE/PHD"/>
</dbReference>
<evidence type="ECO:0000256" key="17">
    <source>
        <dbReference type="ARBA" id="ARBA00069012"/>
    </source>
</evidence>
<feature type="transmembrane region" description="Helical" evidence="21">
    <location>
        <begin position="983"/>
        <end position="1000"/>
    </location>
</feature>
<keyword evidence="7" id="KW-0479">Metal-binding</keyword>
<evidence type="ECO:0000256" key="13">
    <source>
        <dbReference type="ARBA" id="ARBA00022989"/>
    </source>
</evidence>
<feature type="transmembrane region" description="Helical" evidence="21">
    <location>
        <begin position="437"/>
        <end position="466"/>
    </location>
</feature>
<feature type="transmembrane region" description="Helical" evidence="21">
    <location>
        <begin position="361"/>
        <end position="387"/>
    </location>
</feature>
<evidence type="ECO:0000256" key="1">
    <source>
        <dbReference type="ARBA" id="ARBA00000900"/>
    </source>
</evidence>
<dbReference type="PROSITE" id="PS51292">
    <property type="entry name" value="ZF_RING_CH"/>
    <property type="match status" value="1"/>
</dbReference>
<dbReference type="EMBL" id="CAJHJT010000034">
    <property type="protein sequence ID" value="CAD7003022.1"/>
    <property type="molecule type" value="Genomic_DNA"/>
</dbReference>
<feature type="transmembrane region" description="Helical" evidence="21">
    <location>
        <begin position="552"/>
        <end position="571"/>
    </location>
</feature>
<evidence type="ECO:0000256" key="11">
    <source>
        <dbReference type="ARBA" id="ARBA00022833"/>
    </source>
</evidence>
<organism evidence="23 24">
    <name type="scientific">Ceratitis capitata</name>
    <name type="common">Mediterranean fruit fly</name>
    <name type="synonym">Tephritis capitata</name>
    <dbReference type="NCBI Taxonomy" id="7213"/>
    <lineage>
        <taxon>Eukaryota</taxon>
        <taxon>Metazoa</taxon>
        <taxon>Ecdysozoa</taxon>
        <taxon>Arthropoda</taxon>
        <taxon>Hexapoda</taxon>
        <taxon>Insecta</taxon>
        <taxon>Pterygota</taxon>
        <taxon>Neoptera</taxon>
        <taxon>Endopterygota</taxon>
        <taxon>Diptera</taxon>
        <taxon>Brachycera</taxon>
        <taxon>Muscomorpha</taxon>
        <taxon>Tephritoidea</taxon>
        <taxon>Tephritidae</taxon>
        <taxon>Ceratitis</taxon>
        <taxon>Ceratitis</taxon>
    </lineage>
</organism>
<evidence type="ECO:0000256" key="15">
    <source>
        <dbReference type="ARBA" id="ARBA00023136"/>
    </source>
</evidence>
<keyword evidence="8" id="KW-0863">Zinc-finger</keyword>
<evidence type="ECO:0000256" key="5">
    <source>
        <dbReference type="ARBA" id="ARBA00022679"/>
    </source>
</evidence>
<dbReference type="InterPro" id="IPR056521">
    <property type="entry name" value="MARCHF6-like_C"/>
</dbReference>
<keyword evidence="10" id="KW-0256">Endoplasmic reticulum</keyword>
<feature type="compositionally biased region" description="Low complexity" evidence="20">
    <location>
        <begin position="288"/>
        <end position="311"/>
    </location>
</feature>
<comment type="pathway">
    <text evidence="3">Protein modification; protein ubiquitination.</text>
</comment>
<accession>A0A811UV08</accession>
<dbReference type="FunFam" id="3.30.40.10:FF:000096">
    <property type="entry name" value="E3 ubiquitin-protein ligase MARCH6"/>
    <property type="match status" value="1"/>
</dbReference>
<sequence length="1093" mass="120785">MDDNSQDICRVCRCEAQSDRPLFYPCICTGSIKYIHQDCLMQWMRYSHKEYCELCGHRFSFQPIYSPDMPRVLPLRDVAGGLLSAVAKAAKSWFHYSLVGLAWFGIVPLSAYRTYRYLFRASSFDMILSMPFDVFSTNNLASDAFRGCFVVTCTLLSFIGLVWLREQILHGGGPDWLERDDAPAAVNEGDEQQRPEGNVGVNREAAAAANVVREGDGVDAPAPNPAAARVGVEVADADVQANIGEDSDNEDAPIDMPMNNAAPAAVDPAEEEGEIPLVFGPRQQPLPGVGNNNDNANAVGDEAGAVPAGGAAAAGGGAAAENDNDNDEPNWNPMEWDRAAEELTWERLLGLDGSLIFLEHVFWIISLNTLFIVTFAFCPYCIGNFILSSMDLLQPDKPLLHFHGLITTLFGYCFIGLTLVVLHFFARLFRMRRVRVLIGLCYIVVKVSLLSVVEIGVLPLVCGWWLDICSLPLFDASIKDRKVSFKAAPGTSLFVHWMFGMVYVYYFAAFISLLREVLRPGVLWFLRNLNDPDFSPIQEMIHLPILRHVRRLIASAMIFGSAVLLMLWLPIRILKTIWPSFLPYTLSGDSEVNELSLQLLLLQIILPGFFEQSHTRVWLKGLLRIWCVCVSWVLGLRSYLLGTDQSNTDANNAGNGAAGAGAAAAEPAPDAGANNDAAPGAAQPNANDNPAANAAEQVDAAAPRVQAGPAPALPIPRERNLGAVHQAIIQRDVPVGFQPYDRPTFFPLRLCGLLLFMCISLVIASVVTLTVPVWIGRQVMALWSVGGHFTNQVVSQTPEVSPRPHELYTAALGTYLCWIISRGVAIAVNLLPQGRAAVVDKIKHWLRVGASYALPVLIFVLMLGVIPLLFGLLLELVVVIPLRVPFYQTPIHFLWQDWALGVLYTKIAIALTLMGPDWHLKRALERAYGDGLRDIDLKFLIRELATPVITCFGLALAIPYVIAHSILPLFFKNSVTRLEISRIVYPVFFIIVVVIAYIYFEIKQFKKLYVAIKVDKYLVGQRLVNYEHRKRKQEAEAAEAAAAASSTTDNAEAHKDEPEEAAINAASILEREELEMRRREAALVEDLVRDDLL</sequence>
<feature type="region of interest" description="Disordered" evidence="20">
    <location>
        <begin position="656"/>
        <end position="691"/>
    </location>
</feature>
<dbReference type="GO" id="GO:0005789">
    <property type="term" value="C:endoplasmic reticulum membrane"/>
    <property type="evidence" value="ECO:0007669"/>
    <property type="project" value="UniProtKB-SubCell"/>
</dbReference>
<comment type="subunit">
    <text evidence="16">Interacts with DIO2. Interacts with SQLE.</text>
</comment>
<feature type="transmembrane region" description="Helical" evidence="21">
    <location>
        <begin position="144"/>
        <end position="164"/>
    </location>
</feature>
<dbReference type="SUPFAM" id="SSF57850">
    <property type="entry name" value="RING/U-box"/>
    <property type="match status" value="1"/>
</dbReference>
<protein>
    <recommendedName>
        <fullName evidence="17">E3 ubiquitin-protein ligase MARCHF6</fullName>
        <ecNumber evidence="4">2.3.2.27</ecNumber>
    </recommendedName>
    <alternativeName>
        <fullName evidence="19">Membrane-associated RING finger protein 6</fullName>
    </alternativeName>
    <alternativeName>
        <fullName evidence="18">Membrane-associated RING-CH protein VI</fullName>
    </alternativeName>
</protein>
<evidence type="ECO:0000256" key="12">
    <source>
        <dbReference type="ARBA" id="ARBA00022843"/>
    </source>
</evidence>
<comment type="caution">
    <text evidence="23">The sequence shown here is derived from an EMBL/GenBank/DDBJ whole genome shotgun (WGS) entry which is preliminary data.</text>
</comment>
<feature type="region of interest" description="Disordered" evidence="20">
    <location>
        <begin position="288"/>
        <end position="328"/>
    </location>
</feature>
<evidence type="ECO:0000256" key="21">
    <source>
        <dbReference type="SAM" id="Phobius"/>
    </source>
</evidence>
<evidence type="ECO:0000256" key="14">
    <source>
        <dbReference type="ARBA" id="ARBA00022990"/>
    </source>
</evidence>
<feature type="transmembrane region" description="Helical" evidence="21">
    <location>
        <begin position="93"/>
        <end position="112"/>
    </location>
</feature>
<evidence type="ECO:0000256" key="16">
    <source>
        <dbReference type="ARBA" id="ARBA00064724"/>
    </source>
</evidence>
<dbReference type="PANTHER" id="PTHR13145:SF0">
    <property type="entry name" value="E3 UBIQUITIN-PROTEIN LIGASE MARCHF6"/>
    <property type="match status" value="1"/>
</dbReference>
<keyword evidence="14" id="KW-0007">Acetylation</keyword>
<evidence type="ECO:0000256" key="8">
    <source>
        <dbReference type="ARBA" id="ARBA00022771"/>
    </source>
</evidence>
<evidence type="ECO:0000256" key="4">
    <source>
        <dbReference type="ARBA" id="ARBA00012483"/>
    </source>
</evidence>
<keyword evidence="24" id="KW-1185">Reference proteome</keyword>
<feature type="transmembrane region" description="Helical" evidence="21">
    <location>
        <begin position="852"/>
        <end position="878"/>
    </location>
</feature>
<keyword evidence="6 21" id="KW-0812">Transmembrane</keyword>
<evidence type="ECO:0000256" key="9">
    <source>
        <dbReference type="ARBA" id="ARBA00022786"/>
    </source>
</evidence>
<evidence type="ECO:0000256" key="2">
    <source>
        <dbReference type="ARBA" id="ARBA00004477"/>
    </source>
</evidence>
<feature type="transmembrane region" description="Helical" evidence="21">
    <location>
        <begin position="750"/>
        <end position="775"/>
    </location>
</feature>
<dbReference type="GO" id="GO:0061630">
    <property type="term" value="F:ubiquitin protein ligase activity"/>
    <property type="evidence" value="ECO:0007669"/>
    <property type="project" value="UniProtKB-EC"/>
</dbReference>
<evidence type="ECO:0000256" key="7">
    <source>
        <dbReference type="ARBA" id="ARBA00022723"/>
    </source>
</evidence>
<evidence type="ECO:0000256" key="3">
    <source>
        <dbReference type="ARBA" id="ARBA00004906"/>
    </source>
</evidence>
<dbReference type="GO" id="GO:0036503">
    <property type="term" value="P:ERAD pathway"/>
    <property type="evidence" value="ECO:0007669"/>
    <property type="project" value="TreeGrafter"/>
</dbReference>
<keyword evidence="11" id="KW-0862">Zinc</keyword>
<evidence type="ECO:0000313" key="23">
    <source>
        <dbReference type="EMBL" id="CAD7003022.1"/>
    </source>
</evidence>
<dbReference type="SMART" id="SM00744">
    <property type="entry name" value="RINGv"/>
    <property type="match status" value="1"/>
</dbReference>
<feature type="transmembrane region" description="Helical" evidence="21">
    <location>
        <begin position="399"/>
        <end position="425"/>
    </location>
</feature>
<evidence type="ECO:0000313" key="24">
    <source>
        <dbReference type="Proteomes" id="UP000606786"/>
    </source>
</evidence>
<dbReference type="EC" id="2.3.2.27" evidence="4"/>
<keyword evidence="5" id="KW-0808">Transferase</keyword>
<feature type="transmembrane region" description="Helical" evidence="21">
    <location>
        <begin position="807"/>
        <end position="831"/>
    </location>
</feature>
<keyword evidence="12" id="KW-0832">Ubl conjugation</keyword>
<comment type="catalytic activity">
    <reaction evidence="1">
        <text>S-ubiquitinyl-[E2 ubiquitin-conjugating enzyme]-L-cysteine + [acceptor protein]-L-lysine = [E2 ubiquitin-conjugating enzyme]-L-cysteine + N(6)-ubiquitinyl-[acceptor protein]-L-lysine.</text>
        <dbReference type="EC" id="2.3.2.27"/>
    </reaction>
</comment>
<dbReference type="OrthoDB" id="1108038at2759"/>
<name>A0A811UV08_CERCA</name>
<reference evidence="23" key="1">
    <citation type="submission" date="2020-11" db="EMBL/GenBank/DDBJ databases">
        <authorList>
            <person name="Whitehead M."/>
        </authorList>
    </citation>
    <scope>NUCLEOTIDE SEQUENCE</scope>
    <source>
        <strain evidence="23">EGII</strain>
    </source>
</reference>
<dbReference type="Proteomes" id="UP000606786">
    <property type="component" value="Unassembled WGS sequence"/>
</dbReference>
<feature type="region of interest" description="Disordered" evidence="20">
    <location>
        <begin position="1041"/>
        <end position="1060"/>
    </location>
</feature>
<keyword evidence="13 21" id="KW-1133">Transmembrane helix</keyword>
<dbReference type="Pfam" id="PF23113">
    <property type="entry name" value="MARCHF6_C"/>
    <property type="match status" value="1"/>
</dbReference>
<evidence type="ECO:0000256" key="10">
    <source>
        <dbReference type="ARBA" id="ARBA00022824"/>
    </source>
</evidence>
<dbReference type="GO" id="GO:0008270">
    <property type="term" value="F:zinc ion binding"/>
    <property type="evidence" value="ECO:0007669"/>
    <property type="project" value="UniProtKB-KW"/>
</dbReference>
<evidence type="ECO:0000256" key="6">
    <source>
        <dbReference type="ARBA" id="ARBA00022692"/>
    </source>
</evidence>
<dbReference type="InterPro" id="IPR011016">
    <property type="entry name" value="Znf_RING-CH"/>
</dbReference>
<keyword evidence="9" id="KW-0833">Ubl conjugation pathway</keyword>